<accession>A0A9E7FKL9</accession>
<evidence type="ECO:0000313" key="2">
    <source>
        <dbReference type="Proteomes" id="UP001055439"/>
    </source>
</evidence>
<evidence type="ECO:0000313" key="1">
    <source>
        <dbReference type="EMBL" id="URD95628.1"/>
    </source>
</evidence>
<dbReference type="EMBL" id="CP097506">
    <property type="protein sequence ID" value="URD95628.1"/>
    <property type="molecule type" value="Genomic_DNA"/>
</dbReference>
<protein>
    <submittedName>
        <fullName evidence="1">Uncharacterized protein</fullName>
    </submittedName>
</protein>
<gene>
    <name evidence="1" type="ORF">MUK42_19992</name>
</gene>
<reference evidence="1" key="1">
    <citation type="submission" date="2022-05" db="EMBL/GenBank/DDBJ databases">
        <title>The Musa troglodytarum L. genome provides insights into the mechanism of non-climacteric behaviour and enrichment of carotenoids.</title>
        <authorList>
            <person name="Wang J."/>
        </authorList>
    </citation>
    <scope>NUCLEOTIDE SEQUENCE</scope>
    <source>
        <tissue evidence="1">Leaf</tissue>
    </source>
</reference>
<proteinExistence type="predicted"/>
<keyword evidence="2" id="KW-1185">Reference proteome</keyword>
<dbReference type="Proteomes" id="UP001055439">
    <property type="component" value="Chromosome 4"/>
</dbReference>
<name>A0A9E7FKL9_9LILI</name>
<sequence length="59" mass="6774">MSYWRDRRKKGGDSDNGGCVMHGGGFAYGSEGPKRRMVNIKLYNLLPPFFYGTKHRLHL</sequence>
<organism evidence="1 2">
    <name type="scientific">Musa troglodytarum</name>
    <name type="common">fe'i banana</name>
    <dbReference type="NCBI Taxonomy" id="320322"/>
    <lineage>
        <taxon>Eukaryota</taxon>
        <taxon>Viridiplantae</taxon>
        <taxon>Streptophyta</taxon>
        <taxon>Embryophyta</taxon>
        <taxon>Tracheophyta</taxon>
        <taxon>Spermatophyta</taxon>
        <taxon>Magnoliopsida</taxon>
        <taxon>Liliopsida</taxon>
        <taxon>Zingiberales</taxon>
        <taxon>Musaceae</taxon>
        <taxon>Musa</taxon>
    </lineage>
</organism>
<dbReference type="AlphaFoldDB" id="A0A9E7FKL9"/>